<gene>
    <name evidence="2" type="ORF">TrLO_g6802</name>
</gene>
<evidence type="ECO:0008006" key="4">
    <source>
        <dbReference type="Google" id="ProtNLM"/>
    </source>
</evidence>
<organism evidence="2 3">
    <name type="scientific">Triparma laevis f. longispina</name>
    <dbReference type="NCBI Taxonomy" id="1714387"/>
    <lineage>
        <taxon>Eukaryota</taxon>
        <taxon>Sar</taxon>
        <taxon>Stramenopiles</taxon>
        <taxon>Ochrophyta</taxon>
        <taxon>Bolidophyceae</taxon>
        <taxon>Parmales</taxon>
        <taxon>Triparmaceae</taxon>
        <taxon>Triparma</taxon>
    </lineage>
</organism>
<comment type="caution">
    <text evidence="2">The sequence shown here is derived from an EMBL/GenBank/DDBJ whole genome shotgun (WGS) entry which is preliminary data.</text>
</comment>
<dbReference type="Proteomes" id="UP001165122">
    <property type="component" value="Unassembled WGS sequence"/>
</dbReference>
<sequence length="321" mass="35869">MKELHPDSADIDSENIKYIMRRDSVMAAYRILRDDKLRKRYDRALSFEKAGRIITGSLDGLLEVAFSGDLEKMDLTGMSEEEGDGLVGEREGLVGKIEEIGGKLNETVRSLEVATRTRIVGEAREGVATLEDVKELNEGEDLFGEVDLAVWETSEEVLDKAKENLDSVNEEMSAKGKELGKKEKENTRLGKEIKELQVRLNILMAEKAKNAAGIYELGRDLKKVERAQMKETKRVERLGHLVEKKRAKTLRGLVSRWRGVGDGGDGDGDGEGEATATIAELKEEEERISKEVGRLKGRKGGWVRRRGEIDEKIKGRGSWLG</sequence>
<dbReference type="EMBL" id="BRXW01000137">
    <property type="protein sequence ID" value="GMI09338.1"/>
    <property type="molecule type" value="Genomic_DNA"/>
</dbReference>
<dbReference type="AlphaFoldDB" id="A0A9W7FBZ1"/>
<proteinExistence type="predicted"/>
<accession>A0A9W7FBZ1</accession>
<reference evidence="3" key="1">
    <citation type="journal article" date="2023" name="Commun. Biol.">
        <title>Genome analysis of Parmales, the sister group of diatoms, reveals the evolutionary specialization of diatoms from phago-mixotrophs to photoautotrophs.</title>
        <authorList>
            <person name="Ban H."/>
            <person name="Sato S."/>
            <person name="Yoshikawa S."/>
            <person name="Yamada K."/>
            <person name="Nakamura Y."/>
            <person name="Ichinomiya M."/>
            <person name="Sato N."/>
            <person name="Blanc-Mathieu R."/>
            <person name="Endo H."/>
            <person name="Kuwata A."/>
            <person name="Ogata H."/>
        </authorList>
    </citation>
    <scope>NUCLEOTIDE SEQUENCE [LARGE SCALE GENOMIC DNA]</scope>
    <source>
        <strain evidence="3">NIES 3700</strain>
    </source>
</reference>
<evidence type="ECO:0000256" key="1">
    <source>
        <dbReference type="SAM" id="Coils"/>
    </source>
</evidence>
<keyword evidence="3" id="KW-1185">Reference proteome</keyword>
<dbReference type="OrthoDB" id="445556at2759"/>
<feature type="coiled-coil region" evidence="1">
    <location>
        <begin position="151"/>
        <end position="206"/>
    </location>
</feature>
<evidence type="ECO:0000313" key="3">
    <source>
        <dbReference type="Proteomes" id="UP001165122"/>
    </source>
</evidence>
<keyword evidence="1" id="KW-0175">Coiled coil</keyword>
<name>A0A9W7FBZ1_9STRA</name>
<evidence type="ECO:0000313" key="2">
    <source>
        <dbReference type="EMBL" id="GMI09338.1"/>
    </source>
</evidence>
<protein>
    <recommendedName>
        <fullName evidence="4">J domain-containing protein</fullName>
    </recommendedName>
</protein>